<dbReference type="CDD" id="cd00051">
    <property type="entry name" value="EFh"/>
    <property type="match status" value="1"/>
</dbReference>
<dbReference type="AlphaFoldDB" id="A0A200R8B5"/>
<dbReference type="PANTHER" id="PTHR11972:SF153">
    <property type="entry name" value="SUPEROXIDE-GENERATING NADPH OXIDASE HEAVY CHAIN SUBUNIT A"/>
    <property type="match status" value="1"/>
</dbReference>
<dbReference type="SUPFAM" id="SSF63380">
    <property type="entry name" value="Riboflavin synthase domain-like"/>
    <property type="match status" value="1"/>
</dbReference>
<evidence type="ECO:0000256" key="4">
    <source>
        <dbReference type="ARBA" id="ARBA00022559"/>
    </source>
</evidence>
<keyword evidence="13 15" id="KW-0472">Membrane</keyword>
<dbReference type="PROSITE" id="PS00018">
    <property type="entry name" value="EF_HAND_1"/>
    <property type="match status" value="1"/>
</dbReference>
<dbReference type="InterPro" id="IPR002048">
    <property type="entry name" value="EF_hand_dom"/>
</dbReference>
<keyword evidence="3" id="KW-0597">Phosphoprotein</keyword>
<sequence>MRGFPKHERRWASDTVAGKIISGSSSPVNESGSTAEEFVEVTLDFQDDDTIVLRSVEPATVIDVDHDVVGGTETPLSSASRSPTIKRSSSHKFRQISQELKNEAVAKAKHFSHEIKAELIRRFSWSHNQSSKALSASSSSAAPNVAAVAAVQESALAARALRRQRAQLDRTRSGAHKALRGLRFISSSNTKSVDAWNEVQSNFEKLAKDGFLYRSDFGQCIGMRDSKEFALELFDALSRRRRLKIDKISKDELYEFWSQITDQSFDSRLQIFFDMVDKNEDGRITESEVKEIIMLSASANKLSRLKEQAEEYAALIMEELDPERLGYIELWQLETLLLQKDTYLNYSQALSYTSQALSQNLQGLRNKSPIRRVSRNILYYLEDNWRRLWVLGLWIGIMLGLFFWKFFEYKNKYAFKVMGYCLVTAKGAAETLKFNMALILLPVSRNTITWLRSTRLANVVPFDDNINFHKTIAGAIVVGVILHAGNHLACDFPRLIKSSDAEYQSLIPDFGHHHPTYATLVGGPEGITGILMVVFMAVAFTLATRWFRRSLVKLPKPFDRLTGFNAFWYSHHLFVIVYVLLVIHGCYLYLVHEWYQKTTWMYLAVPVLLYAFERIVRFFRSGFYSVRLRKVAIYPGNVLTLQMSKPPNFKYKSGQYMFVQCPAVSPFEWHPFSITSAPGDDFLSIHIRQLGDWTQELKRVFSEACELPVAGRSGLLRADETTKKSLPKLLIDGPYGAPAQDYKNYDVLLLVGLGIGATPFISILKDLLNNIIKLEEQADSNSDFSRTTEHSEGTSDSPSLNKVSPKRKKPLKTTNAYFYWVTREQGSFDWFKGVMNEIAELDHRGVIEMHNYLTSVYEEGDARSALITMVQALNHAKNGVDIVSGTRVRTHFARPNWKKVFSRTCSKHPSAKIGVFYCGAPVLAQELSKLCHDFNQKGSTKFEFHKEHF</sequence>
<comment type="caution">
    <text evidence="18">The sequence shown here is derived from an EMBL/GenBank/DDBJ whole genome shotgun (WGS) entry which is preliminary data.</text>
</comment>
<keyword evidence="10" id="KW-0521">NADP</keyword>
<keyword evidence="6 15" id="KW-0812">Transmembrane</keyword>
<name>A0A200R8B5_MACCD</name>
<comment type="similarity">
    <text evidence="2">Belongs to the RBOH (TC 5.B.1.3) family.</text>
</comment>
<evidence type="ECO:0000256" key="15">
    <source>
        <dbReference type="SAM" id="Phobius"/>
    </source>
</evidence>
<dbReference type="InterPro" id="IPR013130">
    <property type="entry name" value="Fe3_Rdtase_TM_dom"/>
</dbReference>
<dbReference type="InterPro" id="IPR017927">
    <property type="entry name" value="FAD-bd_FR_type"/>
</dbReference>
<dbReference type="InterPro" id="IPR050369">
    <property type="entry name" value="RBOH/FRE"/>
</dbReference>
<dbReference type="PANTHER" id="PTHR11972">
    <property type="entry name" value="NADPH OXIDASE"/>
    <property type="match status" value="1"/>
</dbReference>
<dbReference type="FunFam" id="2.40.30.10:FF:000019">
    <property type="entry name" value="Respiratory burst oxidase homolog A"/>
    <property type="match status" value="1"/>
</dbReference>
<gene>
    <name evidence="18" type="ORF">BVC80_8935g9</name>
</gene>
<dbReference type="FunFam" id="3.40.50.80:FF:000007">
    <property type="entry name" value="Respiratory burst oxidase protein A"/>
    <property type="match status" value="1"/>
</dbReference>
<keyword evidence="7" id="KW-0479">Metal-binding</keyword>
<dbReference type="STRING" id="56857.A0A200R8B5"/>
<comment type="subcellular location">
    <subcellularLocation>
        <location evidence="1">Membrane</location>
        <topology evidence="1">Multi-pass membrane protein</topology>
    </subcellularLocation>
</comment>
<dbReference type="Pfam" id="PF08414">
    <property type="entry name" value="NADPH_Ox"/>
    <property type="match status" value="1"/>
</dbReference>
<keyword evidence="8" id="KW-0274">FAD</keyword>
<evidence type="ECO:0000313" key="18">
    <source>
        <dbReference type="EMBL" id="OVA18913.1"/>
    </source>
</evidence>
<evidence type="ECO:0000256" key="8">
    <source>
        <dbReference type="ARBA" id="ARBA00022827"/>
    </source>
</evidence>
<dbReference type="GO" id="GO:0005886">
    <property type="term" value="C:plasma membrane"/>
    <property type="evidence" value="ECO:0007669"/>
    <property type="project" value="TreeGrafter"/>
</dbReference>
<dbReference type="PRINTS" id="PR00466">
    <property type="entry name" value="GP91PHOX"/>
</dbReference>
<evidence type="ECO:0000256" key="12">
    <source>
        <dbReference type="ARBA" id="ARBA00023002"/>
    </source>
</evidence>
<dbReference type="GO" id="GO:0004601">
    <property type="term" value="F:peroxidase activity"/>
    <property type="evidence" value="ECO:0007669"/>
    <property type="project" value="UniProtKB-KW"/>
</dbReference>
<evidence type="ECO:0000259" key="17">
    <source>
        <dbReference type="PROSITE" id="PS51384"/>
    </source>
</evidence>
<dbReference type="Gene3D" id="1.10.238.10">
    <property type="entry name" value="EF-hand"/>
    <property type="match status" value="1"/>
</dbReference>
<dbReference type="InterPro" id="IPR011992">
    <property type="entry name" value="EF-hand-dom_pair"/>
</dbReference>
<dbReference type="SFLD" id="SFLDG01169">
    <property type="entry name" value="NADPH_oxidase_subgroup_(NOX)"/>
    <property type="match status" value="1"/>
</dbReference>
<dbReference type="Proteomes" id="UP000195402">
    <property type="component" value="Unassembled WGS sequence"/>
</dbReference>
<evidence type="ECO:0000259" key="16">
    <source>
        <dbReference type="PROSITE" id="PS50222"/>
    </source>
</evidence>
<feature type="transmembrane region" description="Helical" evidence="15">
    <location>
        <begin position="527"/>
        <end position="547"/>
    </location>
</feature>
<dbReference type="CDD" id="cd06186">
    <property type="entry name" value="NOX_Duox_like_FAD_NADP"/>
    <property type="match status" value="1"/>
</dbReference>
<dbReference type="GO" id="GO:0005509">
    <property type="term" value="F:calcium ion binding"/>
    <property type="evidence" value="ECO:0007669"/>
    <property type="project" value="InterPro"/>
</dbReference>
<evidence type="ECO:0000256" key="7">
    <source>
        <dbReference type="ARBA" id="ARBA00022723"/>
    </source>
</evidence>
<keyword evidence="11 15" id="KW-1133">Transmembrane helix</keyword>
<evidence type="ECO:0000256" key="2">
    <source>
        <dbReference type="ARBA" id="ARBA00007975"/>
    </source>
</evidence>
<keyword evidence="4" id="KW-0575">Peroxidase</keyword>
<keyword evidence="9" id="KW-0106">Calcium</keyword>
<keyword evidence="12" id="KW-0560">Oxidoreductase</keyword>
<dbReference type="FunCoup" id="A0A200R8B5">
    <property type="interactions" value="445"/>
</dbReference>
<evidence type="ECO:0000256" key="13">
    <source>
        <dbReference type="ARBA" id="ARBA00023136"/>
    </source>
</evidence>
<dbReference type="InterPro" id="IPR017938">
    <property type="entry name" value="Riboflavin_synthase-like_b-brl"/>
</dbReference>
<evidence type="ECO:0000256" key="14">
    <source>
        <dbReference type="SAM" id="MobiDB-lite"/>
    </source>
</evidence>
<protein>
    <submittedName>
        <fullName evidence="18">Cytochrome b245</fullName>
    </submittedName>
</protein>
<dbReference type="InterPro" id="IPR000778">
    <property type="entry name" value="Cyt_b245_heavy_chain"/>
</dbReference>
<evidence type="ECO:0000256" key="3">
    <source>
        <dbReference type="ARBA" id="ARBA00022553"/>
    </source>
</evidence>
<dbReference type="Pfam" id="PF08030">
    <property type="entry name" value="NAD_binding_6"/>
    <property type="match status" value="1"/>
</dbReference>
<evidence type="ECO:0000256" key="5">
    <source>
        <dbReference type="ARBA" id="ARBA00022630"/>
    </source>
</evidence>
<organism evidence="18 19">
    <name type="scientific">Macleaya cordata</name>
    <name type="common">Five-seeded plume-poppy</name>
    <name type="synonym">Bocconia cordata</name>
    <dbReference type="NCBI Taxonomy" id="56857"/>
    <lineage>
        <taxon>Eukaryota</taxon>
        <taxon>Viridiplantae</taxon>
        <taxon>Streptophyta</taxon>
        <taxon>Embryophyta</taxon>
        <taxon>Tracheophyta</taxon>
        <taxon>Spermatophyta</taxon>
        <taxon>Magnoliopsida</taxon>
        <taxon>Ranunculales</taxon>
        <taxon>Papaveraceae</taxon>
        <taxon>Papaveroideae</taxon>
        <taxon>Macleaya</taxon>
    </lineage>
</organism>
<evidence type="ECO:0000256" key="10">
    <source>
        <dbReference type="ARBA" id="ARBA00022857"/>
    </source>
</evidence>
<proteinExistence type="inferred from homology"/>
<keyword evidence="19" id="KW-1185">Reference proteome</keyword>
<dbReference type="OMA" id="WFVVPGC"/>
<dbReference type="InterPro" id="IPR039261">
    <property type="entry name" value="FNR_nucleotide-bd"/>
</dbReference>
<dbReference type="OrthoDB" id="167398at2759"/>
<dbReference type="Pfam" id="PF08022">
    <property type="entry name" value="FAD_binding_8"/>
    <property type="match status" value="1"/>
</dbReference>
<dbReference type="GO" id="GO:0016174">
    <property type="term" value="F:NAD(P)H oxidase H2O2-forming activity"/>
    <property type="evidence" value="ECO:0007669"/>
    <property type="project" value="TreeGrafter"/>
</dbReference>
<feature type="domain" description="EF-hand" evidence="16">
    <location>
        <begin position="264"/>
        <end position="299"/>
    </location>
</feature>
<accession>A0A200R8B5</accession>
<dbReference type="PROSITE" id="PS51384">
    <property type="entry name" value="FAD_FR"/>
    <property type="match status" value="1"/>
</dbReference>
<dbReference type="InterPro" id="IPR013112">
    <property type="entry name" value="FAD-bd_8"/>
</dbReference>
<feature type="transmembrane region" description="Helical" evidence="15">
    <location>
        <begin position="388"/>
        <end position="407"/>
    </location>
</feature>
<dbReference type="EMBL" id="MVGT01000349">
    <property type="protein sequence ID" value="OVA18913.1"/>
    <property type="molecule type" value="Genomic_DNA"/>
</dbReference>
<dbReference type="InParanoid" id="A0A200R8B5"/>
<evidence type="ECO:0000256" key="6">
    <source>
        <dbReference type="ARBA" id="ARBA00022692"/>
    </source>
</evidence>
<dbReference type="Gene3D" id="3.40.50.80">
    <property type="entry name" value="Nucleotide-binding domain of ferredoxin-NADP reductase (FNR) module"/>
    <property type="match status" value="1"/>
</dbReference>
<feature type="region of interest" description="Disordered" evidence="14">
    <location>
        <begin position="779"/>
        <end position="808"/>
    </location>
</feature>
<dbReference type="InterPro" id="IPR018247">
    <property type="entry name" value="EF_Hand_1_Ca_BS"/>
</dbReference>
<dbReference type="SUPFAM" id="SSF52343">
    <property type="entry name" value="Ferredoxin reductase-like, C-terminal NADP-linked domain"/>
    <property type="match status" value="1"/>
</dbReference>
<dbReference type="SFLD" id="SFLDG01168">
    <property type="entry name" value="Ferric_reductase_subgroup_(FRE"/>
    <property type="match status" value="1"/>
</dbReference>
<dbReference type="Gene3D" id="2.40.30.10">
    <property type="entry name" value="Translation factors"/>
    <property type="match status" value="1"/>
</dbReference>
<dbReference type="SUPFAM" id="SSF47473">
    <property type="entry name" value="EF-hand"/>
    <property type="match status" value="1"/>
</dbReference>
<dbReference type="InterPro" id="IPR013623">
    <property type="entry name" value="NADPH_Ox"/>
</dbReference>
<keyword evidence="5" id="KW-0285">Flavoprotein</keyword>
<evidence type="ECO:0000256" key="1">
    <source>
        <dbReference type="ARBA" id="ARBA00004141"/>
    </source>
</evidence>
<feature type="transmembrane region" description="Helical" evidence="15">
    <location>
        <begin position="568"/>
        <end position="590"/>
    </location>
</feature>
<reference evidence="18 19" key="1">
    <citation type="journal article" date="2017" name="Mol. Plant">
        <title>The Genome of Medicinal Plant Macleaya cordata Provides New Insights into Benzylisoquinoline Alkaloids Metabolism.</title>
        <authorList>
            <person name="Liu X."/>
            <person name="Liu Y."/>
            <person name="Huang P."/>
            <person name="Ma Y."/>
            <person name="Qing Z."/>
            <person name="Tang Q."/>
            <person name="Cao H."/>
            <person name="Cheng P."/>
            <person name="Zheng Y."/>
            <person name="Yuan Z."/>
            <person name="Zhou Y."/>
            <person name="Liu J."/>
            <person name="Tang Z."/>
            <person name="Zhuo Y."/>
            <person name="Zhang Y."/>
            <person name="Yu L."/>
            <person name="Huang J."/>
            <person name="Yang P."/>
            <person name="Peng Q."/>
            <person name="Zhang J."/>
            <person name="Jiang W."/>
            <person name="Zhang Z."/>
            <person name="Lin K."/>
            <person name="Ro D.K."/>
            <person name="Chen X."/>
            <person name="Xiong X."/>
            <person name="Shang Y."/>
            <person name="Huang S."/>
            <person name="Zeng J."/>
        </authorList>
    </citation>
    <scope>NUCLEOTIDE SEQUENCE [LARGE SCALE GENOMIC DNA]</scope>
    <source>
        <strain evidence="19">cv. BLH2017</strain>
        <tissue evidence="18">Root</tissue>
    </source>
</reference>
<evidence type="ECO:0000256" key="11">
    <source>
        <dbReference type="ARBA" id="ARBA00022989"/>
    </source>
</evidence>
<dbReference type="PROSITE" id="PS50222">
    <property type="entry name" value="EF_HAND_2"/>
    <property type="match status" value="1"/>
</dbReference>
<dbReference type="InterPro" id="IPR013121">
    <property type="entry name" value="Fe_red_NAD-bd_6"/>
</dbReference>
<dbReference type="Pfam" id="PF01794">
    <property type="entry name" value="Ferric_reduct"/>
    <property type="match status" value="1"/>
</dbReference>
<dbReference type="FunFam" id="1.10.238.10:FF:000049">
    <property type="entry name" value="Respiratory burst oxidase homolog A"/>
    <property type="match status" value="1"/>
</dbReference>
<feature type="domain" description="FAD-binding FR-type" evidence="17">
    <location>
        <begin position="621"/>
        <end position="741"/>
    </location>
</feature>
<evidence type="ECO:0000256" key="9">
    <source>
        <dbReference type="ARBA" id="ARBA00022837"/>
    </source>
</evidence>
<evidence type="ECO:0000313" key="19">
    <source>
        <dbReference type="Proteomes" id="UP000195402"/>
    </source>
</evidence>